<evidence type="ECO:0000313" key="2">
    <source>
        <dbReference type="EMBL" id="GJM94401.1"/>
    </source>
</evidence>
<dbReference type="PANTHER" id="PTHR23024">
    <property type="entry name" value="ARYLACETAMIDE DEACETYLASE"/>
    <property type="match status" value="1"/>
</dbReference>
<sequence>MEAAASAEIADDLSPFLRTYKDGRVERLVSNNFVPASEAPGANGIATRDVVIDPATGVSARLFLSVTAAATGKKLPIIVYYHGGGFCTGSAFSKLFHRYAASLSARAGALVVSVDYRLAPEHPIPAAFDDGWAALRWVTTFADPWLAFHGDHARTFLAGESAGAVIAHNVLARAATPDGDDIDIEGMVLLHPFFWSHQRLPLEIDDGQKEGPKPLFVPEKLDNFFSFLLGSTEDHPCAYPPVEVVASLPCRRALVAVAARDLARHRGRRYAERLQRHGKLCREVTFLESEGEDHAFHLYRTTRPSAVALMDSVVKFIGGGERTPPLPNKKTVVERGLLHDPAMNLSVGAYDKVCWDNLVANGSSAGNNQIRITPRPMVRNALVVRPGKSASSVLSFGGLVKNGPMKIF</sequence>
<accession>A0AAV5C8B3</accession>
<evidence type="ECO:0000313" key="3">
    <source>
        <dbReference type="Proteomes" id="UP001054889"/>
    </source>
</evidence>
<dbReference type="InterPro" id="IPR050466">
    <property type="entry name" value="Carboxylest/Gibb_receptor"/>
</dbReference>
<proteinExistence type="predicted"/>
<organism evidence="2 3">
    <name type="scientific">Eleusine coracana subsp. coracana</name>
    <dbReference type="NCBI Taxonomy" id="191504"/>
    <lineage>
        <taxon>Eukaryota</taxon>
        <taxon>Viridiplantae</taxon>
        <taxon>Streptophyta</taxon>
        <taxon>Embryophyta</taxon>
        <taxon>Tracheophyta</taxon>
        <taxon>Spermatophyta</taxon>
        <taxon>Magnoliopsida</taxon>
        <taxon>Liliopsida</taxon>
        <taxon>Poales</taxon>
        <taxon>Poaceae</taxon>
        <taxon>PACMAD clade</taxon>
        <taxon>Chloridoideae</taxon>
        <taxon>Cynodonteae</taxon>
        <taxon>Eleusininae</taxon>
        <taxon>Eleusine</taxon>
    </lineage>
</organism>
<dbReference type="PANTHER" id="PTHR23024:SF563">
    <property type="entry name" value="OS09G0435700 PROTEIN"/>
    <property type="match status" value="1"/>
</dbReference>
<dbReference type="EMBL" id="BQKI01000005">
    <property type="protein sequence ID" value="GJM94401.1"/>
    <property type="molecule type" value="Genomic_DNA"/>
</dbReference>
<dbReference type="InterPro" id="IPR029058">
    <property type="entry name" value="AB_hydrolase_fold"/>
</dbReference>
<dbReference type="Pfam" id="PF07859">
    <property type="entry name" value="Abhydrolase_3"/>
    <property type="match status" value="1"/>
</dbReference>
<dbReference type="SUPFAM" id="SSF53474">
    <property type="entry name" value="alpha/beta-Hydrolases"/>
    <property type="match status" value="1"/>
</dbReference>
<dbReference type="Gene3D" id="3.40.50.1820">
    <property type="entry name" value="alpha/beta hydrolase"/>
    <property type="match status" value="1"/>
</dbReference>
<dbReference type="AlphaFoldDB" id="A0AAV5C8B3"/>
<dbReference type="InterPro" id="IPR013094">
    <property type="entry name" value="AB_hydrolase_3"/>
</dbReference>
<gene>
    <name evidence="2" type="primary">ga11041</name>
    <name evidence="2" type="ORF">PR202_ga11041</name>
</gene>
<feature type="domain" description="Alpha/beta hydrolase fold-3" evidence="1">
    <location>
        <begin position="78"/>
        <end position="297"/>
    </location>
</feature>
<comment type="caution">
    <text evidence="2">The sequence shown here is derived from an EMBL/GenBank/DDBJ whole genome shotgun (WGS) entry which is preliminary data.</text>
</comment>
<protein>
    <recommendedName>
        <fullName evidence="1">Alpha/beta hydrolase fold-3 domain-containing protein</fullName>
    </recommendedName>
</protein>
<name>A0AAV5C8B3_ELECO</name>
<evidence type="ECO:0000259" key="1">
    <source>
        <dbReference type="Pfam" id="PF07859"/>
    </source>
</evidence>
<dbReference type="Proteomes" id="UP001054889">
    <property type="component" value="Unassembled WGS sequence"/>
</dbReference>
<reference evidence="2" key="1">
    <citation type="journal article" date="2018" name="DNA Res.">
        <title>Multiple hybrid de novo genome assembly of finger millet, an orphan allotetraploid crop.</title>
        <authorList>
            <person name="Hatakeyama M."/>
            <person name="Aluri S."/>
            <person name="Balachadran M.T."/>
            <person name="Sivarajan S.R."/>
            <person name="Patrignani A."/>
            <person name="Gruter S."/>
            <person name="Poveda L."/>
            <person name="Shimizu-Inatsugi R."/>
            <person name="Baeten J."/>
            <person name="Francoijs K.J."/>
            <person name="Nataraja K.N."/>
            <person name="Reddy Y.A.N."/>
            <person name="Phadnis S."/>
            <person name="Ravikumar R.L."/>
            <person name="Schlapbach R."/>
            <person name="Sreeman S.M."/>
            <person name="Shimizu K.K."/>
        </authorList>
    </citation>
    <scope>NUCLEOTIDE SEQUENCE</scope>
</reference>
<reference evidence="2" key="2">
    <citation type="submission" date="2021-12" db="EMBL/GenBank/DDBJ databases">
        <title>Resequencing data analysis of finger millet.</title>
        <authorList>
            <person name="Hatakeyama M."/>
            <person name="Aluri S."/>
            <person name="Balachadran M.T."/>
            <person name="Sivarajan S.R."/>
            <person name="Poveda L."/>
            <person name="Shimizu-Inatsugi R."/>
            <person name="Schlapbach R."/>
            <person name="Sreeman S.M."/>
            <person name="Shimizu K.K."/>
        </authorList>
    </citation>
    <scope>NUCLEOTIDE SEQUENCE</scope>
</reference>
<keyword evidence="3" id="KW-1185">Reference proteome</keyword>
<dbReference type="GO" id="GO:0016787">
    <property type="term" value="F:hydrolase activity"/>
    <property type="evidence" value="ECO:0007669"/>
    <property type="project" value="InterPro"/>
</dbReference>